<keyword evidence="11 14" id="KW-0464">Manganese</keyword>
<dbReference type="InterPro" id="IPR022765">
    <property type="entry name" value="Dna2/Cas4_DUF83"/>
</dbReference>
<sequence>MCNELVYCERLFHLEHVQGIFVDSADTINGRAEHERAEGRGRRRRSSKSPDLPPWPDVPRTLEVVSNDWGVRGKIDFIEVEDDQVTVVEAKHGKAPKPGPQQWRGMTLPEGAWPADTAQLGLYMAMLREYGLGAHEGRIFYRASRTTVTIAWTSALETFLHAVLRRAREVGQLATPPEPLRDSPKCPGCSLHEVCLPDEHYALREHEPPKRRLPVARDDRYVVHVTTPGSKLCKDGNALRIETRDGEPTRVLLKDVSHVSIFGPSQITAQTFAGLLREGIGVSHHTTTGTLLGVSHPLATRNVGLRRAQYRTADAEDKCLDIARALVLAKLRNQRTVLRRQARPASGVEDLSIPEAIARMKLSSRWAKRATTLDVLRGYEGEGARTYFSTLPLVLPDSWRGDLNGRTRRPPRDRVNALLSFAYALLTREAIAAIGRVGLDPMLGFFHSMIPGRPALALDIIEPFRPAWSDTAVLRLIGTGGIEHDDFTVNPSAVYLSDAGRRKLINAHERRAREQTRHPRFEYRMSYRRILELEVRVLGKYLLDELDEYVPLWTR</sequence>
<evidence type="ECO:0000259" key="16">
    <source>
        <dbReference type="Pfam" id="PF01930"/>
    </source>
</evidence>
<comment type="similarity">
    <text evidence="14">Belongs to the CRISPR-associated endonuclease Cas1 family.</text>
</comment>
<accession>A0A2S9YMG7</accession>
<dbReference type="GO" id="GO:0051536">
    <property type="term" value="F:iron-sulfur cluster binding"/>
    <property type="evidence" value="ECO:0007669"/>
    <property type="project" value="UniProtKB-KW"/>
</dbReference>
<evidence type="ECO:0000256" key="7">
    <source>
        <dbReference type="ARBA" id="ARBA00023004"/>
    </source>
</evidence>
<dbReference type="GO" id="GO:0004527">
    <property type="term" value="F:exonuclease activity"/>
    <property type="evidence" value="ECO:0007669"/>
    <property type="project" value="UniProtKB-KW"/>
</dbReference>
<keyword evidence="10 14" id="KW-0238">DNA-binding</keyword>
<feature type="domain" description="DUF83" evidence="16">
    <location>
        <begin position="3"/>
        <end position="196"/>
    </location>
</feature>
<comment type="catalytic activity">
    <reaction evidence="12">
        <text>exonucleolytic cleavage in the 5'- to 3'-direction to yield nucleoside 3'-phosphates.</text>
        <dbReference type="EC" id="3.1.12.1"/>
    </reaction>
</comment>
<dbReference type="InterPro" id="IPR002729">
    <property type="entry name" value="CRISPR-assoc_Cas1"/>
</dbReference>
<dbReference type="GO" id="GO:0051607">
    <property type="term" value="P:defense response to virus"/>
    <property type="evidence" value="ECO:0007669"/>
    <property type="project" value="UniProtKB-UniRule"/>
</dbReference>
<dbReference type="GO" id="GO:0003677">
    <property type="term" value="F:DNA binding"/>
    <property type="evidence" value="ECO:0007669"/>
    <property type="project" value="UniProtKB-KW"/>
</dbReference>
<dbReference type="HAMAP" id="MF_01470">
    <property type="entry name" value="Cas1"/>
    <property type="match status" value="1"/>
</dbReference>
<keyword evidence="2 14" id="KW-0479">Metal-binding</keyword>
<evidence type="ECO:0000256" key="3">
    <source>
        <dbReference type="ARBA" id="ARBA00022759"/>
    </source>
</evidence>
<evidence type="ECO:0000256" key="11">
    <source>
        <dbReference type="ARBA" id="ARBA00023211"/>
    </source>
</evidence>
<dbReference type="AlphaFoldDB" id="A0A2S9YMG7"/>
<protein>
    <recommendedName>
        <fullName evidence="14">CRISPR-associated endonuclease Cas1</fullName>
        <ecNumber evidence="14">3.1.-.-</ecNumber>
    </recommendedName>
</protein>
<evidence type="ECO:0000313" key="18">
    <source>
        <dbReference type="Proteomes" id="UP000238823"/>
    </source>
</evidence>
<reference evidence="17 18" key="1">
    <citation type="submission" date="2018-03" db="EMBL/GenBank/DDBJ databases">
        <title>Draft Genome Sequences of the Obligatory Marine Myxobacteria Enhygromyxa salina SWB007.</title>
        <authorList>
            <person name="Poehlein A."/>
            <person name="Moghaddam J.A."/>
            <person name="Harms H."/>
            <person name="Alanjari M."/>
            <person name="Koenig G.M."/>
            <person name="Daniel R."/>
            <person name="Schaeberle T.F."/>
        </authorList>
    </citation>
    <scope>NUCLEOTIDE SEQUENCE [LARGE SCALE GENOMIC DNA]</scope>
    <source>
        <strain evidence="17 18">SWB007</strain>
    </source>
</reference>
<gene>
    <name evidence="17" type="primary">cas4-cas1</name>
    <name evidence="14" type="synonym">cas1</name>
    <name evidence="17" type="ORF">ENSA7_40500</name>
</gene>
<keyword evidence="5" id="KW-0269">Exonuclease</keyword>
<evidence type="ECO:0000313" key="17">
    <source>
        <dbReference type="EMBL" id="PRQ06273.1"/>
    </source>
</evidence>
<dbReference type="GO" id="GO:0046872">
    <property type="term" value="F:metal ion binding"/>
    <property type="evidence" value="ECO:0007669"/>
    <property type="project" value="UniProtKB-UniRule"/>
</dbReference>
<dbReference type="EMBL" id="PVNL01000078">
    <property type="protein sequence ID" value="PRQ06273.1"/>
    <property type="molecule type" value="Genomic_DNA"/>
</dbReference>
<name>A0A2S9YMG7_9BACT</name>
<keyword evidence="4 14" id="KW-0378">Hydrolase</keyword>
<dbReference type="Gene3D" id="1.20.120.920">
    <property type="entry name" value="CRISPR-associated endonuclease Cas1, C-terminal domain"/>
    <property type="match status" value="1"/>
</dbReference>
<dbReference type="CDD" id="cd09634">
    <property type="entry name" value="Cas1_I-II-III"/>
    <property type="match status" value="1"/>
</dbReference>
<evidence type="ECO:0000256" key="5">
    <source>
        <dbReference type="ARBA" id="ARBA00022839"/>
    </source>
</evidence>
<evidence type="ECO:0000256" key="15">
    <source>
        <dbReference type="SAM" id="MobiDB-lite"/>
    </source>
</evidence>
<evidence type="ECO:0000256" key="12">
    <source>
        <dbReference type="ARBA" id="ARBA00033996"/>
    </source>
</evidence>
<dbReference type="Pfam" id="PF01930">
    <property type="entry name" value="Cas_Cas4"/>
    <property type="match status" value="1"/>
</dbReference>
<dbReference type="Pfam" id="PF01867">
    <property type="entry name" value="Cas_Cas1"/>
    <property type="match status" value="1"/>
</dbReference>
<feature type="binding site" evidence="14">
    <location>
        <position position="380"/>
    </location>
    <ligand>
        <name>Mn(2+)</name>
        <dbReference type="ChEBI" id="CHEBI:29035"/>
    </ligand>
</feature>
<comment type="function">
    <text evidence="14">CRISPR (clustered regularly interspaced short palindromic repeat), is an adaptive immune system that provides protection against mobile genetic elements (viruses, transposable elements and conjugative plasmids). CRISPR clusters contain spacers, sequences complementary to antecedent mobile elements, and target invading nucleic acids. CRISPR clusters are transcribed and processed into CRISPR RNA (crRNA). Acts as a dsDNA endonuclease. Involved in the integration of spacer DNA into the CRISPR cassette.</text>
</comment>
<keyword evidence="9 14" id="KW-0051">Antiviral defense</keyword>
<evidence type="ECO:0000256" key="10">
    <source>
        <dbReference type="ARBA" id="ARBA00023125"/>
    </source>
</evidence>
<evidence type="ECO:0000256" key="6">
    <source>
        <dbReference type="ARBA" id="ARBA00022842"/>
    </source>
</evidence>
<keyword evidence="1 14" id="KW-0540">Nuclease</keyword>
<feature type="region of interest" description="Disordered" evidence="15">
    <location>
        <begin position="32"/>
        <end position="57"/>
    </location>
</feature>
<dbReference type="NCBIfam" id="TIGR00287">
    <property type="entry name" value="cas1"/>
    <property type="match status" value="1"/>
</dbReference>
<evidence type="ECO:0000256" key="14">
    <source>
        <dbReference type="HAMAP-Rule" id="MF_01470"/>
    </source>
</evidence>
<feature type="binding site" evidence="14">
    <location>
        <position position="462"/>
    </location>
    <ligand>
        <name>Mn(2+)</name>
        <dbReference type="ChEBI" id="CHEBI:29035"/>
    </ligand>
</feature>
<dbReference type="Proteomes" id="UP000238823">
    <property type="component" value="Unassembled WGS sequence"/>
</dbReference>
<organism evidence="17 18">
    <name type="scientific">Enhygromyxa salina</name>
    <dbReference type="NCBI Taxonomy" id="215803"/>
    <lineage>
        <taxon>Bacteria</taxon>
        <taxon>Pseudomonadati</taxon>
        <taxon>Myxococcota</taxon>
        <taxon>Polyangia</taxon>
        <taxon>Nannocystales</taxon>
        <taxon>Nannocystaceae</taxon>
        <taxon>Enhygromyxa</taxon>
    </lineage>
</organism>
<evidence type="ECO:0000256" key="9">
    <source>
        <dbReference type="ARBA" id="ARBA00023118"/>
    </source>
</evidence>
<dbReference type="InterPro" id="IPR050646">
    <property type="entry name" value="Cas1"/>
</dbReference>
<dbReference type="EC" id="3.1.-.-" evidence="14"/>
<dbReference type="Gene3D" id="3.100.10.20">
    <property type="entry name" value="CRISPR-associated endonuclease Cas1, N-terminal domain"/>
    <property type="match status" value="1"/>
</dbReference>
<comment type="subunit">
    <text evidence="13 14">Homodimer, forms a heterotetramer with a Cas2 homodimer.</text>
</comment>
<evidence type="ECO:0000256" key="1">
    <source>
        <dbReference type="ARBA" id="ARBA00022722"/>
    </source>
</evidence>
<dbReference type="InterPro" id="IPR013343">
    <property type="entry name" value="CRISPR-assoc_prot_Cas4"/>
</dbReference>
<dbReference type="PANTHER" id="PTHR34353">
    <property type="entry name" value="CRISPR-ASSOCIATED ENDONUCLEASE CAS1 1"/>
    <property type="match status" value="1"/>
</dbReference>
<dbReference type="GO" id="GO:0043571">
    <property type="term" value="P:maintenance of CRISPR repeat elements"/>
    <property type="evidence" value="ECO:0007669"/>
    <property type="project" value="UniProtKB-UniRule"/>
</dbReference>
<evidence type="ECO:0000256" key="8">
    <source>
        <dbReference type="ARBA" id="ARBA00023014"/>
    </source>
</evidence>
<keyword evidence="6 14" id="KW-0460">Magnesium</keyword>
<dbReference type="InterPro" id="IPR042211">
    <property type="entry name" value="CRISPR-assoc_Cas1_N"/>
</dbReference>
<evidence type="ECO:0000256" key="13">
    <source>
        <dbReference type="ARBA" id="ARBA00038592"/>
    </source>
</evidence>
<keyword evidence="8" id="KW-0411">Iron-sulfur</keyword>
<dbReference type="GO" id="GO:0004519">
    <property type="term" value="F:endonuclease activity"/>
    <property type="evidence" value="ECO:0007669"/>
    <property type="project" value="UniProtKB-UniRule"/>
</dbReference>
<dbReference type="PANTHER" id="PTHR34353:SF2">
    <property type="entry name" value="CRISPR-ASSOCIATED ENDONUCLEASE CAS1 1"/>
    <property type="match status" value="1"/>
</dbReference>
<evidence type="ECO:0000256" key="2">
    <source>
        <dbReference type="ARBA" id="ARBA00022723"/>
    </source>
</evidence>
<comment type="caution">
    <text evidence="17">The sequence shown here is derived from an EMBL/GenBank/DDBJ whole genome shotgun (WGS) entry which is preliminary data.</text>
</comment>
<comment type="cofactor">
    <cofactor evidence="14">
        <name>Mg(2+)</name>
        <dbReference type="ChEBI" id="CHEBI:18420"/>
    </cofactor>
    <cofactor evidence="14">
        <name>Mn(2+)</name>
        <dbReference type="ChEBI" id="CHEBI:29035"/>
    </cofactor>
</comment>
<feature type="binding site" evidence="14">
    <location>
        <position position="447"/>
    </location>
    <ligand>
        <name>Mn(2+)</name>
        <dbReference type="ChEBI" id="CHEBI:29035"/>
    </ligand>
</feature>
<dbReference type="InterPro" id="IPR042206">
    <property type="entry name" value="CRISPR-assoc_Cas1_C"/>
</dbReference>
<keyword evidence="7" id="KW-0408">Iron</keyword>
<dbReference type="NCBIfam" id="TIGR00372">
    <property type="entry name" value="cas4"/>
    <property type="match status" value="1"/>
</dbReference>
<proteinExistence type="inferred from homology"/>
<dbReference type="InterPro" id="IPR011604">
    <property type="entry name" value="PDDEXK-like_dom_sf"/>
</dbReference>
<evidence type="ECO:0000256" key="4">
    <source>
        <dbReference type="ARBA" id="ARBA00022801"/>
    </source>
</evidence>
<keyword evidence="3 14" id="KW-0255">Endonuclease</keyword>
<dbReference type="Gene3D" id="3.90.320.10">
    <property type="match status" value="1"/>
</dbReference>